<proteinExistence type="predicted"/>
<comment type="caution">
    <text evidence="2">The sequence shown here is derived from an EMBL/GenBank/DDBJ whole genome shotgun (WGS) entry which is preliminary data.</text>
</comment>
<feature type="compositionally biased region" description="Basic and acidic residues" evidence="1">
    <location>
        <begin position="564"/>
        <end position="585"/>
    </location>
</feature>
<keyword evidence="3" id="KW-1185">Reference proteome</keyword>
<dbReference type="AlphaFoldDB" id="A0A812M827"/>
<gene>
    <name evidence="2" type="primary">infB</name>
    <name evidence="2" type="ORF">SNAT2548_LOCUS13625</name>
</gene>
<feature type="compositionally biased region" description="Basic and acidic residues" evidence="1">
    <location>
        <begin position="703"/>
        <end position="737"/>
    </location>
</feature>
<feature type="compositionally biased region" description="Basic and acidic residues" evidence="1">
    <location>
        <begin position="639"/>
        <end position="693"/>
    </location>
</feature>
<organism evidence="2 3">
    <name type="scientific">Symbiodinium natans</name>
    <dbReference type="NCBI Taxonomy" id="878477"/>
    <lineage>
        <taxon>Eukaryota</taxon>
        <taxon>Sar</taxon>
        <taxon>Alveolata</taxon>
        <taxon>Dinophyceae</taxon>
        <taxon>Suessiales</taxon>
        <taxon>Symbiodiniaceae</taxon>
        <taxon>Symbiodinium</taxon>
    </lineage>
</organism>
<feature type="compositionally biased region" description="Low complexity" evidence="1">
    <location>
        <begin position="511"/>
        <end position="528"/>
    </location>
</feature>
<sequence>MQTSQTSVVAAFQIVAGQTVAVQIVAVAGEVGNLVWEERLCEETRVPGVATPSREQGGTDPGAQLTAHPAKCGWPTAKELINHWKGVAEQKTAEAQKLNEELAGARGELEKVRQDKFASENKLREEIDKTEERGEKLFIEATQKMRKKIETEMREAHEAEVRSLKGELDKLKENAETGRHVRDKLRDEKDRCETSAKQAQEETQRWRERYGKLIASLPPDSRSPMAPAADLRLRLFNIEAFLANLQGELAEMLDEFRSESRKVKIDLHEAFHKLEPRYEDLHGIAHETARLCLMRCCSTYVVAGGPLSNPDLAHRAIECLTILTRFPHVLDDYGSESTISITSQRAWMCRALHDWCASATKLYNCHYNQYVQIVQTPFPLPPDTEDHGLRHGLLPELAAGAPVLGLGEDVQRTVVSGLVSDGNLWVDMRFPTGGAVSAPTQVAEAVQDGGGDGGDGDGDDGDSAKLEVTGGKTEDGVAKITSQGKMERRGMGGARDGSKGGTSKECGVRDGWQGHPGWQGWQGWQGPHKAPAATRRHREVMQLLDSGIREDKASSRMDSGGEAGTREDRAIREETASQRGGEERWSAGGQGPDRRTRLDKKWQDWSAHERTQRGTRGRSVPASSSRDGGPYDGVLQAEYARKKADEEKKKAEAAKKAEEEKLKAEAAKKAEEDKKKAEAEAAKKAEEDQKKAEAAAAKKAAAKKAEEDKKKAEAEAAKKAEEDNKKAEAEAAKKAEEDKEEGGGPSCPPSSPG</sequence>
<evidence type="ECO:0000313" key="3">
    <source>
        <dbReference type="Proteomes" id="UP000604046"/>
    </source>
</evidence>
<reference evidence="2" key="1">
    <citation type="submission" date="2021-02" db="EMBL/GenBank/DDBJ databases">
        <authorList>
            <person name="Dougan E. K."/>
            <person name="Rhodes N."/>
            <person name="Thang M."/>
            <person name="Chan C."/>
        </authorList>
    </citation>
    <scope>NUCLEOTIDE SEQUENCE</scope>
</reference>
<accession>A0A812M827</accession>
<name>A0A812M827_9DINO</name>
<evidence type="ECO:0000313" key="2">
    <source>
        <dbReference type="EMBL" id="CAE7260642.1"/>
    </source>
</evidence>
<dbReference type="EMBL" id="CAJNDS010001447">
    <property type="protein sequence ID" value="CAE7260642.1"/>
    <property type="molecule type" value="Genomic_DNA"/>
</dbReference>
<evidence type="ECO:0000256" key="1">
    <source>
        <dbReference type="SAM" id="MobiDB-lite"/>
    </source>
</evidence>
<protein>
    <submittedName>
        <fullName evidence="2">InfB protein</fullName>
    </submittedName>
</protein>
<dbReference type="Proteomes" id="UP000604046">
    <property type="component" value="Unassembled WGS sequence"/>
</dbReference>
<feature type="region of interest" description="Disordered" evidence="1">
    <location>
        <begin position="445"/>
        <end position="753"/>
    </location>
</feature>
<feature type="region of interest" description="Disordered" evidence="1">
    <location>
        <begin position="181"/>
        <end position="203"/>
    </location>
</feature>
<feature type="compositionally biased region" description="Basic and acidic residues" evidence="1">
    <location>
        <begin position="592"/>
        <end position="612"/>
    </location>
</feature>
<feature type="region of interest" description="Disordered" evidence="1">
    <location>
        <begin position="49"/>
        <end position="69"/>
    </location>
</feature>